<dbReference type="EMBL" id="CM031840">
    <property type="protein sequence ID" value="KAG6671644.1"/>
    <property type="molecule type" value="Genomic_DNA"/>
</dbReference>
<organism evidence="1 2">
    <name type="scientific">Carya illinoinensis</name>
    <name type="common">Pecan</name>
    <dbReference type="NCBI Taxonomy" id="32201"/>
    <lineage>
        <taxon>Eukaryota</taxon>
        <taxon>Viridiplantae</taxon>
        <taxon>Streptophyta</taxon>
        <taxon>Embryophyta</taxon>
        <taxon>Tracheophyta</taxon>
        <taxon>Spermatophyta</taxon>
        <taxon>Magnoliopsida</taxon>
        <taxon>eudicotyledons</taxon>
        <taxon>Gunneridae</taxon>
        <taxon>Pentapetalae</taxon>
        <taxon>rosids</taxon>
        <taxon>fabids</taxon>
        <taxon>Fagales</taxon>
        <taxon>Juglandaceae</taxon>
        <taxon>Carya</taxon>
    </lineage>
</organism>
<evidence type="ECO:0000313" key="1">
    <source>
        <dbReference type="EMBL" id="KAG6671644.1"/>
    </source>
</evidence>
<evidence type="ECO:0000313" key="2">
    <source>
        <dbReference type="Proteomes" id="UP000811246"/>
    </source>
</evidence>
<reference evidence="1" key="1">
    <citation type="submission" date="2021-01" db="EMBL/GenBank/DDBJ databases">
        <authorList>
            <person name="Lovell J.T."/>
            <person name="Bentley N."/>
            <person name="Bhattarai G."/>
            <person name="Jenkins J.W."/>
            <person name="Sreedasyam A."/>
            <person name="Alarcon Y."/>
            <person name="Bock C."/>
            <person name="Boston L."/>
            <person name="Carlson J."/>
            <person name="Cervantes K."/>
            <person name="Clermont K."/>
            <person name="Krom N."/>
            <person name="Kubenka K."/>
            <person name="Mamidi S."/>
            <person name="Mattison C."/>
            <person name="Monteros M."/>
            <person name="Pisani C."/>
            <person name="Plott C."/>
            <person name="Rajasekar S."/>
            <person name="Rhein H.S."/>
            <person name="Rohla C."/>
            <person name="Song M."/>
            <person name="Hilaire R.S."/>
            <person name="Shu S."/>
            <person name="Wells L."/>
            <person name="Wang X."/>
            <person name="Webber J."/>
            <person name="Heerema R.J."/>
            <person name="Klein P."/>
            <person name="Conner P."/>
            <person name="Grauke L."/>
            <person name="Grimwood J."/>
            <person name="Schmutz J."/>
            <person name="Randall J.J."/>
        </authorList>
    </citation>
    <scope>NUCLEOTIDE SEQUENCE</scope>
    <source>
        <tissue evidence="1">Leaf</tissue>
    </source>
</reference>
<gene>
    <name evidence="1" type="ORF">I3842_16G013800</name>
</gene>
<sequence>MQLHWSSWFLSLACDIYRQSPNEPSWLRRYLGRTTGKVVRPPFMSKLHINS</sequence>
<protein>
    <submittedName>
        <fullName evidence="1">Uncharacterized protein</fullName>
    </submittedName>
</protein>
<dbReference type="Proteomes" id="UP000811246">
    <property type="component" value="Chromosome 16"/>
</dbReference>
<dbReference type="AlphaFoldDB" id="A0A921ZZH3"/>
<proteinExistence type="predicted"/>
<comment type="caution">
    <text evidence="1">The sequence shown here is derived from an EMBL/GenBank/DDBJ whole genome shotgun (WGS) entry which is preliminary data.</text>
</comment>
<accession>A0A921ZZH3</accession>
<name>A0A921ZZH3_CARIL</name>